<evidence type="ECO:0000313" key="4">
    <source>
        <dbReference type="Proteomes" id="UP000193623"/>
    </source>
</evidence>
<dbReference type="Pfam" id="PF14684">
    <property type="entry name" value="Tricorn_C1"/>
    <property type="match status" value="1"/>
</dbReference>
<reference evidence="3 4" key="1">
    <citation type="submission" date="2017-03" db="EMBL/GenBank/DDBJ databases">
        <authorList>
            <person name="Afonso C.L."/>
            <person name="Miller P.J."/>
            <person name="Scott M.A."/>
            <person name="Spackman E."/>
            <person name="Goraichik I."/>
            <person name="Dimitrov K.M."/>
            <person name="Suarez D.L."/>
            <person name="Swayne D.E."/>
        </authorList>
    </citation>
    <scope>NUCLEOTIDE SEQUENCE [LARGE SCALE GENOMIC DNA]</scope>
    <source>
        <strain evidence="3 4">CECT 8397</strain>
    </source>
</reference>
<dbReference type="CDD" id="cd07563">
    <property type="entry name" value="Peptidase_S41_IRBP"/>
    <property type="match status" value="1"/>
</dbReference>
<dbReference type="PANTHER" id="PTHR11261">
    <property type="entry name" value="INTERPHOTORECEPTOR RETINOID-BINDING PROTEIN"/>
    <property type="match status" value="1"/>
</dbReference>
<dbReference type="EC" id="3.4.21.102" evidence="3"/>
<dbReference type="InterPro" id="IPR028204">
    <property type="entry name" value="Tricorn_C1"/>
</dbReference>
<gene>
    <name evidence="3" type="primary">prc</name>
    <name evidence="3" type="ORF">PSJ8397_00111</name>
</gene>
<proteinExistence type="predicted"/>
<dbReference type="Gene3D" id="3.30.750.44">
    <property type="match status" value="1"/>
</dbReference>
<keyword evidence="4" id="KW-1185">Reference proteome</keyword>
<feature type="transmembrane region" description="Helical" evidence="1">
    <location>
        <begin position="7"/>
        <end position="25"/>
    </location>
</feature>
<keyword evidence="1" id="KW-0812">Transmembrane</keyword>
<dbReference type="SUPFAM" id="SSF52096">
    <property type="entry name" value="ClpP/crotonase"/>
    <property type="match status" value="1"/>
</dbReference>
<dbReference type="EMBL" id="FWFT01000001">
    <property type="protein sequence ID" value="SLN11836.1"/>
    <property type="molecule type" value="Genomic_DNA"/>
</dbReference>
<keyword evidence="1" id="KW-0472">Membrane</keyword>
<evidence type="ECO:0000256" key="1">
    <source>
        <dbReference type="SAM" id="Phobius"/>
    </source>
</evidence>
<evidence type="ECO:0000259" key="2">
    <source>
        <dbReference type="SMART" id="SM00245"/>
    </source>
</evidence>
<dbReference type="GO" id="GO:0004252">
    <property type="term" value="F:serine-type endopeptidase activity"/>
    <property type="evidence" value="ECO:0007669"/>
    <property type="project" value="UniProtKB-EC"/>
</dbReference>
<dbReference type="Pfam" id="PF03572">
    <property type="entry name" value="Peptidase_S41"/>
    <property type="match status" value="1"/>
</dbReference>
<accession>A0A1Y5R9E4</accession>
<feature type="domain" description="Tail specific protease" evidence="2">
    <location>
        <begin position="204"/>
        <end position="416"/>
    </location>
</feature>
<protein>
    <submittedName>
        <fullName evidence="3">Tail-specific protease</fullName>
        <ecNumber evidence="3">3.4.21.102</ecNumber>
    </submittedName>
</protein>
<dbReference type="OrthoDB" id="9758793at2"/>
<evidence type="ECO:0000313" key="3">
    <source>
        <dbReference type="EMBL" id="SLN11836.1"/>
    </source>
</evidence>
<sequence>MRLMRQLWITLAVLMIAFVASWVWYMPDSTQRGVWRSPENAALLRLTPFTATLYSETSQSCVEQLTFPAHLKLVEWAEGAVLTAQGDTLTLAADGMLDTWAFTRIDALPEGCGPAQPDTATPREVFDTLWHAMNDHYAFFDLYGVDWDARRTLAPPPVATMGDAALQELLMTTLAGLEDGHVGLATPRGYSSPKTREGWLTASPTFTRSALTDIARQTIGTDLTRVDQTAIEYTLLSNGIGYAIIPYMDINTPFATTSGPAMALAFEEVADAFADARAIILDLRYNPGGSDTVAFGIASHFTATALPVFTKSTRSGAGQTAPFTAALAPFDNTPLDQPVLILTSELTGSAAEIFTMTMQDLPQVTTMGTPTSGALSDVLEVVLPNGWSLGLSHQTYRQLDGTSPEGVGLLPDIAVPVDTDSLMAGQDMTLRRAFDHLR</sequence>
<dbReference type="SMART" id="SM00245">
    <property type="entry name" value="TSPc"/>
    <property type="match status" value="1"/>
</dbReference>
<dbReference type="RefSeq" id="WP_085862623.1">
    <property type="nucleotide sequence ID" value="NZ_FWFT01000001.1"/>
</dbReference>
<dbReference type="GO" id="GO:0006508">
    <property type="term" value="P:proteolysis"/>
    <property type="evidence" value="ECO:0007669"/>
    <property type="project" value="UniProtKB-KW"/>
</dbReference>
<dbReference type="InterPro" id="IPR029045">
    <property type="entry name" value="ClpP/crotonase-like_dom_sf"/>
</dbReference>
<keyword evidence="3" id="KW-0645">Protease</keyword>
<name>A0A1Y5R9E4_9RHOB</name>
<dbReference type="Proteomes" id="UP000193623">
    <property type="component" value="Unassembled WGS sequence"/>
</dbReference>
<dbReference type="InterPro" id="IPR005151">
    <property type="entry name" value="Tail-specific_protease"/>
</dbReference>
<keyword evidence="1" id="KW-1133">Transmembrane helix</keyword>
<dbReference type="Gene3D" id="3.90.226.10">
    <property type="entry name" value="2-enoyl-CoA Hydratase, Chain A, domain 1"/>
    <property type="match status" value="1"/>
</dbReference>
<dbReference type="PANTHER" id="PTHR11261:SF3">
    <property type="entry name" value="RETINOL-BINDING PROTEIN 3"/>
    <property type="match status" value="1"/>
</dbReference>
<keyword evidence="3" id="KW-0378">Hydrolase</keyword>
<organism evidence="3 4">
    <name type="scientific">Pseudooctadecabacter jejudonensis</name>
    <dbReference type="NCBI Taxonomy" id="1391910"/>
    <lineage>
        <taxon>Bacteria</taxon>
        <taxon>Pseudomonadati</taxon>
        <taxon>Pseudomonadota</taxon>
        <taxon>Alphaproteobacteria</taxon>
        <taxon>Rhodobacterales</taxon>
        <taxon>Paracoccaceae</taxon>
        <taxon>Pseudooctadecabacter</taxon>
    </lineage>
</organism>
<dbReference type="AlphaFoldDB" id="A0A1Y5R9E4"/>